<evidence type="ECO:0000313" key="2">
    <source>
        <dbReference type="EMBL" id="ELQ42617.1"/>
    </source>
</evidence>
<gene>
    <name evidence="2" type="ORF">OOU_Y34scaffold00203g106</name>
</gene>
<evidence type="ECO:0000256" key="1">
    <source>
        <dbReference type="SAM" id="MobiDB-lite"/>
    </source>
</evidence>
<protein>
    <submittedName>
        <fullName evidence="2">Uncharacterized protein</fullName>
    </submittedName>
</protein>
<organism evidence="2">
    <name type="scientific">Pyricularia oryzae (strain Y34)</name>
    <name type="common">Rice blast fungus</name>
    <name type="synonym">Magnaporthe oryzae</name>
    <dbReference type="NCBI Taxonomy" id="1143189"/>
    <lineage>
        <taxon>Eukaryota</taxon>
        <taxon>Fungi</taxon>
        <taxon>Dikarya</taxon>
        <taxon>Ascomycota</taxon>
        <taxon>Pezizomycotina</taxon>
        <taxon>Sordariomycetes</taxon>
        <taxon>Sordariomycetidae</taxon>
        <taxon>Magnaporthales</taxon>
        <taxon>Pyriculariaceae</taxon>
        <taxon>Pyricularia</taxon>
    </lineage>
</organism>
<reference evidence="2" key="1">
    <citation type="journal article" date="2012" name="PLoS Genet.">
        <title>Comparative analysis of the genomes of two field isolates of the rice blast fungus Magnaporthe oryzae.</title>
        <authorList>
            <person name="Xue M."/>
            <person name="Yang J."/>
            <person name="Li Z."/>
            <person name="Hu S."/>
            <person name="Yao N."/>
            <person name="Dean R.A."/>
            <person name="Zhao W."/>
            <person name="Shen M."/>
            <person name="Zhang H."/>
            <person name="Li C."/>
            <person name="Liu L."/>
            <person name="Cao L."/>
            <person name="Xu X."/>
            <person name="Xing Y."/>
            <person name="Hsiang T."/>
            <person name="Zhang Z."/>
            <person name="Xu J.R."/>
            <person name="Peng Y.L."/>
        </authorList>
    </citation>
    <scope>NUCLEOTIDE SEQUENCE</scope>
    <source>
        <strain evidence="2">Y34</strain>
    </source>
</reference>
<proteinExistence type="predicted"/>
<dbReference type="EMBL" id="JH793138">
    <property type="protein sequence ID" value="ELQ42617.1"/>
    <property type="molecule type" value="Genomic_DNA"/>
</dbReference>
<accession>A0AA97PPX8</accession>
<name>A0AA97PPX8_PYRO3</name>
<dbReference type="AlphaFoldDB" id="A0AA97PPX8"/>
<dbReference type="Proteomes" id="UP000011086">
    <property type="component" value="Unassembled WGS sequence"/>
</dbReference>
<feature type="region of interest" description="Disordered" evidence="1">
    <location>
        <begin position="505"/>
        <end position="524"/>
    </location>
</feature>
<sequence length="552" mass="61492">MSVCPTGQLPSIYTVFPDVDKPQVHLCCDSYGCIARKGLGWYCLQTGVIHDVDSSVCGWVYAGPVDLFAVCARSSSNMSLSRCRGPLLPPRLSVLPKPARFRVVYVAFGQWPLVFHGNYLGIRRNKRCRAETEQKLIKGLIPGGTLSKRRMQLLRDESFAGVLLLLTSTLILTTFFCPNFDASQDQDDDELEAWRLLGYLYDDAMLSDLFTYGLRIGKVVAANGQFSFYHALCHVLVYPGFKGNLNILRFVLQMIAYIKIENHARPFGPVSPHPKVMETFYNLRAKYRGKVADDGSRRDEGAVALALWKDTNPANDGHICKILDNLQLEIDRWLNRQPATPVYSPAEQQAFVVDTDDLARLVAAIEKTSPTRCNLLLDEARIALPDGTRPLSFGHLETIKNRLAVEHERRYRLRKRLLASRGEAAGRDLHVFDMPGGDPDPVYVYADDVKPGELRVLAGEVMPLRYPVCLAYSSSTHHVDAPAGVGASGSMAGTRVTHVRMRSRAQSPDFGAGDGSSVENSVEVEDDGDGTWQMWFEYGRTCNDGPRRIKMS</sequence>